<dbReference type="Proteomes" id="UP000321258">
    <property type="component" value="Unassembled WGS sequence"/>
</dbReference>
<gene>
    <name evidence="7" type="ORF">MHA02_09370</name>
</gene>
<feature type="transmembrane region" description="Helical" evidence="6">
    <location>
        <begin position="116"/>
        <end position="140"/>
    </location>
</feature>
<comment type="subcellular location">
    <subcellularLocation>
        <location evidence="1">Membrane</location>
        <topology evidence="1">Multi-pass membrane protein</topology>
    </subcellularLocation>
</comment>
<dbReference type="EMBL" id="BJZT01000007">
    <property type="protein sequence ID" value="GEO98549.1"/>
    <property type="molecule type" value="Genomic_DNA"/>
</dbReference>
<feature type="transmembrane region" description="Helical" evidence="6">
    <location>
        <begin position="47"/>
        <end position="69"/>
    </location>
</feature>
<keyword evidence="4 6" id="KW-0472">Membrane</keyword>
<evidence type="ECO:0000256" key="1">
    <source>
        <dbReference type="ARBA" id="ARBA00004141"/>
    </source>
</evidence>
<organism evidence="7 8">
    <name type="scientific">Methylobacterium haplocladii</name>
    <dbReference type="NCBI Taxonomy" id="1176176"/>
    <lineage>
        <taxon>Bacteria</taxon>
        <taxon>Pseudomonadati</taxon>
        <taxon>Pseudomonadota</taxon>
        <taxon>Alphaproteobacteria</taxon>
        <taxon>Hyphomicrobiales</taxon>
        <taxon>Methylobacteriaceae</taxon>
        <taxon>Methylobacterium</taxon>
    </lineage>
</organism>
<comment type="caution">
    <text evidence="7">The sequence shown here is derived from an EMBL/GenBank/DDBJ whole genome shotgun (WGS) entry which is preliminary data.</text>
</comment>
<dbReference type="AlphaFoldDB" id="A0A512ILH1"/>
<evidence type="ECO:0000256" key="2">
    <source>
        <dbReference type="ARBA" id="ARBA00022692"/>
    </source>
</evidence>
<evidence type="ECO:0008006" key="9">
    <source>
        <dbReference type="Google" id="ProtNLM"/>
    </source>
</evidence>
<evidence type="ECO:0000313" key="8">
    <source>
        <dbReference type="Proteomes" id="UP000321258"/>
    </source>
</evidence>
<dbReference type="RefSeq" id="WP_238180419.1">
    <property type="nucleotide sequence ID" value="NZ_BJZT01000007.1"/>
</dbReference>
<keyword evidence="3 6" id="KW-1133">Transmembrane helix</keyword>
<dbReference type="GO" id="GO:0016020">
    <property type="term" value="C:membrane"/>
    <property type="evidence" value="ECO:0007669"/>
    <property type="project" value="UniProtKB-SubCell"/>
</dbReference>
<evidence type="ECO:0000256" key="6">
    <source>
        <dbReference type="SAM" id="Phobius"/>
    </source>
</evidence>
<feature type="transmembrane region" description="Helical" evidence="6">
    <location>
        <begin position="6"/>
        <end position="26"/>
    </location>
</feature>
<protein>
    <recommendedName>
        <fullName evidence="9">Cupin</fullName>
    </recommendedName>
</protein>
<evidence type="ECO:0000256" key="4">
    <source>
        <dbReference type="ARBA" id="ARBA00023136"/>
    </source>
</evidence>
<keyword evidence="8" id="KW-1185">Reference proteome</keyword>
<dbReference type="CDD" id="cd07009">
    <property type="entry name" value="cupin_BLL0285-like"/>
    <property type="match status" value="1"/>
</dbReference>
<keyword evidence="2 6" id="KW-0812">Transmembrane</keyword>
<sequence length="309" mass="33690">MASLGIVIAFGIRLLLVLLFLPFSALDKILNFRGAVGQASQITASKALATVLILAGLTVEIVMSLGILTGIADRAAAFVLAGYCGVTALLWKQFWKPGDFWSGGRGRELFWDFLKNFALAGGFLLVTFGTTAGSVGAFFADPFASSRPYDTHATQQTGRTVSDQDKPKIPYWHLWTDAAGVSRHTRCAMTEFDKKSMSPPAAPQWQGRKTHDGATVFVTVQPVGWTGDWHENPKPQWIIPLSGRWFVEAMDGSRVEMGPGEISFGEDQNTQERDGRKGHFSGTVGDEPAVLMIVQYDTPPTIDAACRFK</sequence>
<feature type="region of interest" description="Disordered" evidence="5">
    <location>
        <begin position="257"/>
        <end position="284"/>
    </location>
</feature>
<feature type="transmembrane region" description="Helical" evidence="6">
    <location>
        <begin position="75"/>
        <end position="95"/>
    </location>
</feature>
<dbReference type="InterPro" id="IPR032808">
    <property type="entry name" value="DoxX"/>
</dbReference>
<evidence type="ECO:0000256" key="5">
    <source>
        <dbReference type="SAM" id="MobiDB-lite"/>
    </source>
</evidence>
<evidence type="ECO:0000313" key="7">
    <source>
        <dbReference type="EMBL" id="GEO98549.1"/>
    </source>
</evidence>
<accession>A0A512ILH1</accession>
<evidence type="ECO:0000256" key="3">
    <source>
        <dbReference type="ARBA" id="ARBA00022989"/>
    </source>
</evidence>
<dbReference type="Pfam" id="PF07681">
    <property type="entry name" value="DoxX"/>
    <property type="match status" value="1"/>
</dbReference>
<dbReference type="SUPFAM" id="SSF51182">
    <property type="entry name" value="RmlC-like cupins"/>
    <property type="match status" value="1"/>
</dbReference>
<reference evidence="7 8" key="1">
    <citation type="submission" date="2019-07" db="EMBL/GenBank/DDBJ databases">
        <title>Whole genome shotgun sequence of Methylobacterium haplocladii NBRC 107714.</title>
        <authorList>
            <person name="Hosoyama A."/>
            <person name="Uohara A."/>
            <person name="Ohji S."/>
            <person name="Ichikawa N."/>
        </authorList>
    </citation>
    <scope>NUCLEOTIDE SEQUENCE [LARGE SCALE GENOMIC DNA]</scope>
    <source>
        <strain evidence="7 8">NBRC 107714</strain>
    </source>
</reference>
<proteinExistence type="predicted"/>
<name>A0A512ILH1_9HYPH</name>
<dbReference type="InterPro" id="IPR011051">
    <property type="entry name" value="RmlC_Cupin_sf"/>
</dbReference>